<keyword evidence="2" id="KW-1185">Reference proteome</keyword>
<dbReference type="EMBL" id="JBHUFL010000002">
    <property type="protein sequence ID" value="MFD1834936.1"/>
    <property type="molecule type" value="Genomic_DNA"/>
</dbReference>
<evidence type="ECO:0000313" key="2">
    <source>
        <dbReference type="Proteomes" id="UP001597280"/>
    </source>
</evidence>
<dbReference type="InterPro" id="IPR029058">
    <property type="entry name" value="AB_hydrolase_fold"/>
</dbReference>
<gene>
    <name evidence="1" type="ORF">ACFSDA_07580</name>
</gene>
<evidence type="ECO:0000313" key="1">
    <source>
        <dbReference type="EMBL" id="MFD1834936.1"/>
    </source>
</evidence>
<evidence type="ECO:0008006" key="3">
    <source>
        <dbReference type="Google" id="ProtNLM"/>
    </source>
</evidence>
<comment type="caution">
    <text evidence="1">The sequence shown here is derived from an EMBL/GenBank/DDBJ whole genome shotgun (WGS) entry which is preliminary data.</text>
</comment>
<sequence length="323" mass="35605">MFTQPVTRWADTREFLAATSHEDGLHVLGDGAGRQTEMFLGGHPFEVESSDVLVIFSGAVTNRRAKVPPFFSGSGLAAATGHPFIALSDPALELSESLAIGWYAGSVHHDTQREIIDLLTPLSQRLGKRLWTVGGSAGGFAALWFGHALPGAPSVFAWNPQTDLLEYSPSFVRQYLDAAMPEAVSAQGARSLQKVGREAFRNAGHSHSVLEFLPTQSPSRLLYLQNSTDEHLVEHCAPYLEAHGYARYGRGLWRRDREHVVWIADVADGHLSPTRDQLIDVLSRITREDGDLLGLVQDLDLADYFGDLKQRRPDPLRKFVAGR</sequence>
<dbReference type="Gene3D" id="3.40.50.1820">
    <property type="entry name" value="alpha/beta hydrolase"/>
    <property type="match status" value="1"/>
</dbReference>
<dbReference type="RefSeq" id="WP_343904157.1">
    <property type="nucleotide sequence ID" value="NZ_BAAAIS010000002.1"/>
</dbReference>
<protein>
    <recommendedName>
        <fullName evidence="3">Alpha/beta hydrolase</fullName>
    </recommendedName>
</protein>
<dbReference type="SUPFAM" id="SSF53474">
    <property type="entry name" value="alpha/beta-Hydrolases"/>
    <property type="match status" value="1"/>
</dbReference>
<proteinExistence type="predicted"/>
<name>A0ABW4PZP0_9MICO</name>
<dbReference type="Proteomes" id="UP001597280">
    <property type="component" value="Unassembled WGS sequence"/>
</dbReference>
<organism evidence="1 2">
    <name type="scientific">Brachybacterium rhamnosum</name>
    <dbReference type="NCBI Taxonomy" id="173361"/>
    <lineage>
        <taxon>Bacteria</taxon>
        <taxon>Bacillati</taxon>
        <taxon>Actinomycetota</taxon>
        <taxon>Actinomycetes</taxon>
        <taxon>Micrococcales</taxon>
        <taxon>Dermabacteraceae</taxon>
        <taxon>Brachybacterium</taxon>
    </lineage>
</organism>
<accession>A0ABW4PZP0</accession>
<reference evidence="2" key="1">
    <citation type="journal article" date="2019" name="Int. J. Syst. Evol. Microbiol.">
        <title>The Global Catalogue of Microorganisms (GCM) 10K type strain sequencing project: providing services to taxonomists for standard genome sequencing and annotation.</title>
        <authorList>
            <consortium name="The Broad Institute Genomics Platform"/>
            <consortium name="The Broad Institute Genome Sequencing Center for Infectious Disease"/>
            <person name="Wu L."/>
            <person name="Ma J."/>
        </authorList>
    </citation>
    <scope>NUCLEOTIDE SEQUENCE [LARGE SCALE GENOMIC DNA]</scope>
    <source>
        <strain evidence="2">JCM 11650</strain>
    </source>
</reference>